<dbReference type="InterPro" id="IPR050194">
    <property type="entry name" value="Glycosyltransferase_grp1"/>
</dbReference>
<evidence type="ECO:0000259" key="2">
    <source>
        <dbReference type="Pfam" id="PF13439"/>
    </source>
</evidence>
<dbReference type="Gene3D" id="3.40.50.720">
    <property type="entry name" value="NAD(P)-binding Rossmann-like Domain"/>
    <property type="match status" value="1"/>
</dbReference>
<sequence>MKNIGFILREITLGGLENLVLDLSEQFQTKDAIIHIICTEGTRNNWDIEVNDGITVKIFNCWECDDLFKYLYEMKDYIDSLNLDCVYVNDSIYGNSLLSLIKTKTKKITVLHSILDTCKNIALSNKDYIDGIIAVSPATYKKLNRNDNINKVMIMNGIDFPNVIEKKCINNEALQLLYSGRIADKDKGVFSLVDIVERLHLNSDISFNLKLVGDGPDRKKLECLFKERRLLHLVDFLGYLPKSELNNQYQISDILLFPSKHEAFGLSIVEAQYFGCIPMATRIEGATDQIISDGINGFLIDKDENEAENYVKVIKELYDNVSYRTRLSKCAQKNAQRFSIKSTADQWLEFADSVEQELVVVDSKKNILDSIECLSTHTDINIFKQKNMFLQKYYNKNIQLNKFKGKKIAIFGTLHMAYYLYTLFNPISEIKGFIDNNSVKESINNIKVYKENRLIELGLDYILISVESNSSIFIKERLSRDFEIETITWKELM</sequence>
<dbReference type="EMBL" id="CP045835">
    <property type="protein sequence ID" value="QGG50054.1"/>
    <property type="molecule type" value="Genomic_DNA"/>
</dbReference>
<reference evidence="3 4" key="1">
    <citation type="submission" date="2019-11" db="EMBL/GenBank/DDBJ databases">
        <title>Whole Genome Sequencing and Comparative Genomic Analyses of Lysinibacillus pakistanensis LZH-9, a Halotolerant Strain with Excellent COD Removal Capability.</title>
        <authorList>
            <person name="Zhou H."/>
        </authorList>
    </citation>
    <scope>NUCLEOTIDE SEQUENCE [LARGE SCALE GENOMIC DNA]</scope>
    <source>
        <strain evidence="3 4">LZH-9</strain>
    </source>
</reference>
<dbReference type="Proteomes" id="UP000373269">
    <property type="component" value="Chromosome"/>
</dbReference>
<proteinExistence type="predicted"/>
<gene>
    <name evidence="3" type="ORF">GDS87_03460</name>
</gene>
<organism evidence="3 4">
    <name type="scientific">Lysinibacillus pakistanensis</name>
    <dbReference type="NCBI Taxonomy" id="759811"/>
    <lineage>
        <taxon>Bacteria</taxon>
        <taxon>Bacillati</taxon>
        <taxon>Bacillota</taxon>
        <taxon>Bacilli</taxon>
        <taxon>Bacillales</taxon>
        <taxon>Bacillaceae</taxon>
        <taxon>Lysinibacillus</taxon>
    </lineage>
</organism>
<dbReference type="PANTHER" id="PTHR45947">
    <property type="entry name" value="SULFOQUINOVOSYL TRANSFERASE SQD2"/>
    <property type="match status" value="1"/>
</dbReference>
<protein>
    <submittedName>
        <fullName evidence="3">Glycosyltransferase</fullName>
    </submittedName>
</protein>
<accession>A0ABX6DAM4</accession>
<evidence type="ECO:0000259" key="1">
    <source>
        <dbReference type="Pfam" id="PF00534"/>
    </source>
</evidence>
<dbReference type="Pfam" id="PF13439">
    <property type="entry name" value="Glyco_transf_4"/>
    <property type="match status" value="1"/>
</dbReference>
<feature type="domain" description="Glycosyl transferase family 1" evidence="1">
    <location>
        <begin position="163"/>
        <end position="333"/>
    </location>
</feature>
<evidence type="ECO:0000313" key="3">
    <source>
        <dbReference type="EMBL" id="QGG50054.1"/>
    </source>
</evidence>
<dbReference type="PANTHER" id="PTHR45947:SF3">
    <property type="entry name" value="SULFOQUINOVOSYL TRANSFERASE SQD2"/>
    <property type="match status" value="1"/>
</dbReference>
<dbReference type="SUPFAM" id="SSF53756">
    <property type="entry name" value="UDP-Glycosyltransferase/glycogen phosphorylase"/>
    <property type="match status" value="1"/>
</dbReference>
<dbReference type="InterPro" id="IPR028098">
    <property type="entry name" value="Glyco_trans_4-like_N"/>
</dbReference>
<keyword evidence="4" id="KW-1185">Reference proteome</keyword>
<dbReference type="Gene3D" id="3.40.50.2000">
    <property type="entry name" value="Glycogen Phosphorylase B"/>
    <property type="match status" value="2"/>
</dbReference>
<dbReference type="RefSeq" id="WP_369594622.1">
    <property type="nucleotide sequence ID" value="NZ_CP045835.1"/>
</dbReference>
<feature type="domain" description="Glycosyltransferase subfamily 4-like N-terminal" evidence="2">
    <location>
        <begin position="14"/>
        <end position="159"/>
    </location>
</feature>
<dbReference type="InterPro" id="IPR001296">
    <property type="entry name" value="Glyco_trans_1"/>
</dbReference>
<dbReference type="Pfam" id="PF00534">
    <property type="entry name" value="Glycos_transf_1"/>
    <property type="match status" value="1"/>
</dbReference>
<evidence type="ECO:0000313" key="4">
    <source>
        <dbReference type="Proteomes" id="UP000373269"/>
    </source>
</evidence>
<dbReference type="CDD" id="cd03801">
    <property type="entry name" value="GT4_PimA-like"/>
    <property type="match status" value="1"/>
</dbReference>
<name>A0ABX6DAM4_9BACI</name>